<dbReference type="OrthoDB" id="9797472at2"/>
<dbReference type="RefSeq" id="WP_017743682.1">
    <property type="nucleotide sequence ID" value="NZ_KQ976354.1"/>
</dbReference>
<dbReference type="Proteomes" id="UP000076925">
    <property type="component" value="Unassembled WGS sequence"/>
</dbReference>
<comment type="subcellular location">
    <subcellularLocation>
        <location evidence="1">Cell membrane</location>
        <topology evidence="1">Multi-pass membrane protein</topology>
    </subcellularLocation>
</comment>
<dbReference type="AlphaFoldDB" id="A0A139X2K8"/>
<dbReference type="EMBL" id="ANNX02000036">
    <property type="protein sequence ID" value="KYC38939.1"/>
    <property type="molecule type" value="Genomic_DNA"/>
</dbReference>
<sequence>MLRRSPNQTSEEPEVTAYPAVEQITPFGQKTLIQEIWQKFRRNRQALFGSVVLSIIVCTILFGPLVYATPINKIDFAQSSLPPSWEHPFGTNDLGQDILARMLYGGRISIAVGILALPYLTC</sequence>
<proteinExistence type="predicted"/>
<keyword evidence="6" id="KW-1185">Reference proteome</keyword>
<keyword evidence="3" id="KW-0472">Membrane</keyword>
<protein>
    <recommendedName>
        <fullName evidence="4">Oligopeptide transport permease C-like N-terminal domain-containing protein</fullName>
    </recommendedName>
</protein>
<feature type="transmembrane region" description="Helical" evidence="3">
    <location>
        <begin position="46"/>
        <end position="67"/>
    </location>
</feature>
<keyword evidence="3" id="KW-0812">Transmembrane</keyword>
<reference evidence="5 6" key="1">
    <citation type="journal article" date="2013" name="Genome Biol. Evol.">
        <title>Genomes of Stigonematalean cyanobacteria (subsection V) and the evolution of oxygenic photosynthesis from prokaryotes to plastids.</title>
        <authorList>
            <person name="Dagan T."/>
            <person name="Roettger M."/>
            <person name="Stucken K."/>
            <person name="Landan G."/>
            <person name="Koch R."/>
            <person name="Major P."/>
            <person name="Gould S.B."/>
            <person name="Goremykin V.V."/>
            <person name="Rippka R."/>
            <person name="Tandeau de Marsac N."/>
            <person name="Gugger M."/>
            <person name="Lockhart P.J."/>
            <person name="Allen J.F."/>
            <person name="Brune I."/>
            <person name="Maus I."/>
            <person name="Puhler A."/>
            <person name="Martin W.F."/>
        </authorList>
    </citation>
    <scope>NUCLEOTIDE SEQUENCE [LARGE SCALE GENOMIC DNA]</scope>
    <source>
        <strain evidence="5 6">PCC 7110</strain>
    </source>
</reference>
<keyword evidence="2" id="KW-0813">Transport</keyword>
<evidence type="ECO:0000256" key="3">
    <source>
        <dbReference type="SAM" id="Phobius"/>
    </source>
</evidence>
<accession>A0A139X2K8</accession>
<organism evidence="5 6">
    <name type="scientific">Scytonema hofmannii PCC 7110</name>
    <dbReference type="NCBI Taxonomy" id="128403"/>
    <lineage>
        <taxon>Bacteria</taxon>
        <taxon>Bacillati</taxon>
        <taxon>Cyanobacteriota</taxon>
        <taxon>Cyanophyceae</taxon>
        <taxon>Nostocales</taxon>
        <taxon>Scytonemataceae</taxon>
        <taxon>Scytonema</taxon>
    </lineage>
</organism>
<dbReference type="GO" id="GO:0005886">
    <property type="term" value="C:plasma membrane"/>
    <property type="evidence" value="ECO:0007669"/>
    <property type="project" value="UniProtKB-SubCell"/>
</dbReference>
<gene>
    <name evidence="5" type="ORF">WA1_33595</name>
</gene>
<dbReference type="InterPro" id="IPR050366">
    <property type="entry name" value="BP-dependent_transpt_permease"/>
</dbReference>
<evidence type="ECO:0000259" key="4">
    <source>
        <dbReference type="Pfam" id="PF12911"/>
    </source>
</evidence>
<feature type="transmembrane region" description="Helical" evidence="3">
    <location>
        <begin position="98"/>
        <end position="120"/>
    </location>
</feature>
<name>A0A139X2K8_9CYAN</name>
<comment type="caution">
    <text evidence="5">The sequence shown here is derived from an EMBL/GenBank/DDBJ whole genome shotgun (WGS) entry which is preliminary data.</text>
</comment>
<evidence type="ECO:0000256" key="2">
    <source>
        <dbReference type="ARBA" id="ARBA00022448"/>
    </source>
</evidence>
<evidence type="ECO:0000313" key="6">
    <source>
        <dbReference type="Proteomes" id="UP000076925"/>
    </source>
</evidence>
<dbReference type="Pfam" id="PF12911">
    <property type="entry name" value="OppC_N"/>
    <property type="match status" value="1"/>
</dbReference>
<dbReference type="PANTHER" id="PTHR43386">
    <property type="entry name" value="OLIGOPEPTIDE TRANSPORT SYSTEM PERMEASE PROTEIN APPC"/>
    <property type="match status" value="1"/>
</dbReference>
<feature type="domain" description="Oligopeptide transport permease C-like N-terminal" evidence="4">
    <location>
        <begin position="31"/>
        <end position="83"/>
    </location>
</feature>
<dbReference type="PANTHER" id="PTHR43386:SF23">
    <property type="entry name" value="ABC TRANSPORTER"/>
    <property type="match status" value="1"/>
</dbReference>
<keyword evidence="3" id="KW-1133">Transmembrane helix</keyword>
<dbReference type="InterPro" id="IPR025966">
    <property type="entry name" value="OppC_N"/>
</dbReference>
<evidence type="ECO:0000313" key="5">
    <source>
        <dbReference type="EMBL" id="KYC38939.1"/>
    </source>
</evidence>
<dbReference type="STRING" id="128403.WA1_33595"/>
<evidence type="ECO:0000256" key="1">
    <source>
        <dbReference type="ARBA" id="ARBA00004651"/>
    </source>
</evidence>